<proteinExistence type="predicted"/>
<protein>
    <submittedName>
        <fullName evidence="1">Uncharacterized protein</fullName>
    </submittedName>
</protein>
<comment type="caution">
    <text evidence="1">The sequence shown here is derived from an EMBL/GenBank/DDBJ whole genome shotgun (WGS) entry which is preliminary data.</text>
</comment>
<accession>E6QVA7</accession>
<organism evidence="1">
    <name type="scientific">mine drainage metagenome</name>
    <dbReference type="NCBI Taxonomy" id="410659"/>
    <lineage>
        <taxon>unclassified sequences</taxon>
        <taxon>metagenomes</taxon>
        <taxon>ecological metagenomes</taxon>
    </lineage>
</organism>
<dbReference type="EMBL" id="CABR01000126">
    <property type="protein sequence ID" value="CBI11180.1"/>
    <property type="molecule type" value="Genomic_DNA"/>
</dbReference>
<reference evidence="1" key="1">
    <citation type="submission" date="2009-10" db="EMBL/GenBank/DDBJ databases">
        <title>Diversity of trophic interactions inside an arsenic-rich microbial ecosystem.</title>
        <authorList>
            <person name="Bertin P.N."/>
            <person name="Heinrich-Salmeron A."/>
            <person name="Pelletier E."/>
            <person name="Goulhen-Chollet F."/>
            <person name="Arsene-Ploetze F."/>
            <person name="Gallien S."/>
            <person name="Calteau A."/>
            <person name="Vallenet D."/>
            <person name="Casiot C."/>
            <person name="Chane-Woon-Ming B."/>
            <person name="Giloteaux L."/>
            <person name="Barakat M."/>
            <person name="Bonnefoy V."/>
            <person name="Bruneel O."/>
            <person name="Chandler M."/>
            <person name="Cleiss J."/>
            <person name="Duran R."/>
            <person name="Elbaz-Poulichet F."/>
            <person name="Fonknechten N."/>
            <person name="Lauga B."/>
            <person name="Mornico D."/>
            <person name="Ortet P."/>
            <person name="Schaeffer C."/>
            <person name="Siguier P."/>
            <person name="Alexander Thil Smith A."/>
            <person name="Van Dorsselaer A."/>
            <person name="Weissenbach J."/>
            <person name="Medigue C."/>
            <person name="Le Paslier D."/>
        </authorList>
    </citation>
    <scope>NUCLEOTIDE SEQUENCE</scope>
</reference>
<gene>
    <name evidence="1" type="ORF">CARN7_1993</name>
</gene>
<dbReference type="AlphaFoldDB" id="E6QVA7"/>
<evidence type="ECO:0000313" key="1">
    <source>
        <dbReference type="EMBL" id="CBI11180.1"/>
    </source>
</evidence>
<name>E6QVA7_9ZZZZ</name>
<sequence length="32" mass="3773">MQIRSRFPFGSPDTSASLKMSRYRYNDGMLIF</sequence>